<feature type="compositionally biased region" description="Polar residues" evidence="4">
    <location>
        <begin position="236"/>
        <end position="250"/>
    </location>
</feature>
<dbReference type="AlphaFoldDB" id="A0A067TW54"/>
<sequence length="919" mass="102013">MHFQPAVIDQDIDHPVFPGDDDSSDTVVVPGSDKVYWSQISNPNPHRNTRTSVLRELYEPEMQEQRSLSPDFEHMANWNRQHQHQQRCHWSSGYPLLHRATFPYVLYDLEDDMPMRHYLPVIPHRHHRQHHNHPDNLVQYSSRQELTNSPHSSYHEFDESNIKLEDGAPPIVPSQTFFCQYTDDAVSNEKYVSRRCFNCHTTEPPSWNRKALNPCIIVCNKCGLYERTHLPPRPSSVHSDSGVGNWSNHTLIDPSGSAPPTSFNSPVQHEFPSSAAGPSPPPDEVIRLSDRLSNMEPLTGTTRIKHGFVLCIGINEYKSNTIRPLRGAVADAREIAGYFRDQLKVPEDHITILEDDSATRDGILQGFQRLANDPRIRYGVPIVIFYAGHGSEGAAPPEWDAGGPNANIQFVVPYDAYCDLGGETVAPIPDRTLGALLDAIAQEKGNNILIMTDSCYSASGTRSLNRSSDSVRCTPLPSNFQLQGSLDADLRHLPLTDVGLRPVGSHVHISACTSSERAHESGGRGVFTVALLDLLRNSQIDKLRYSDIVMQMDIGSMQAPHCEGLNRDAFLFTTTAPPRIEHFIPAYTRKSKDGPFAYILNGGAAHGLIVGDEFAIHSDVDCPEPVGTLTAEEVGSFYSVMRSPSTDFQIACNSIAVRINKGNHEHRQNATADFPSITGHVQVEIYELHQSRFKFSGSPTAEILSATAVPYEDDTFSLQPGSLYGLKLTNNSSYDLYPTVQYFEDCNGLKFDTWYRPACSRSRLDVPLRKGGASLTIGYGSGGSPPLVIPSSTKGGLLYLKILLSTQPLDTLYDDKSFRSARFLPNHLKGPWATITRSITYRPSQMQSAPPPSSQTPREVLVSKLAKSPINHCVLCLLGPIQGSTTCISLSDFHPPPIYDPFGWWNGIGKYFRLLHGIS</sequence>
<reference evidence="7" key="1">
    <citation type="journal article" date="2014" name="Proc. Natl. Acad. Sci. U.S.A.">
        <title>Extensive sampling of basidiomycete genomes demonstrates inadequacy of the white-rot/brown-rot paradigm for wood decay fungi.</title>
        <authorList>
            <person name="Riley R."/>
            <person name="Salamov A.A."/>
            <person name="Brown D.W."/>
            <person name="Nagy L.G."/>
            <person name="Floudas D."/>
            <person name="Held B.W."/>
            <person name="Levasseur A."/>
            <person name="Lombard V."/>
            <person name="Morin E."/>
            <person name="Otillar R."/>
            <person name="Lindquist E.A."/>
            <person name="Sun H."/>
            <person name="LaButti K.M."/>
            <person name="Schmutz J."/>
            <person name="Jabbour D."/>
            <person name="Luo H."/>
            <person name="Baker S.E."/>
            <person name="Pisabarro A.G."/>
            <person name="Walton J.D."/>
            <person name="Blanchette R.A."/>
            <person name="Henrissat B."/>
            <person name="Martin F."/>
            <person name="Cullen D."/>
            <person name="Hibbett D.S."/>
            <person name="Grigoriev I.V."/>
        </authorList>
    </citation>
    <scope>NUCLEOTIDE SEQUENCE [LARGE SCALE GENOMIC DNA]</scope>
    <source>
        <strain evidence="7">CBS 339.88</strain>
    </source>
</reference>
<feature type="compositionally biased region" description="Polar residues" evidence="4">
    <location>
        <begin position="258"/>
        <end position="267"/>
    </location>
</feature>
<evidence type="ECO:0000256" key="4">
    <source>
        <dbReference type="SAM" id="MobiDB-lite"/>
    </source>
</evidence>
<dbReference type="GO" id="GO:0006915">
    <property type="term" value="P:apoptotic process"/>
    <property type="evidence" value="ECO:0007669"/>
    <property type="project" value="UniProtKB-KW"/>
</dbReference>
<feature type="domain" description="GATA-type" evidence="5">
    <location>
        <begin position="190"/>
        <end position="246"/>
    </location>
</feature>
<evidence type="ECO:0000256" key="1">
    <source>
        <dbReference type="ARBA" id="ARBA00022703"/>
    </source>
</evidence>
<dbReference type="GO" id="GO:0004197">
    <property type="term" value="F:cysteine-type endopeptidase activity"/>
    <property type="evidence" value="ECO:0007669"/>
    <property type="project" value="InterPro"/>
</dbReference>
<keyword evidence="3" id="KW-0863">Zinc-finger</keyword>
<keyword evidence="7" id="KW-1185">Reference proteome</keyword>
<keyword evidence="2" id="KW-0378">Hydrolase</keyword>
<organism evidence="6 7">
    <name type="scientific">Galerina marginata (strain CBS 339.88)</name>
    <dbReference type="NCBI Taxonomy" id="685588"/>
    <lineage>
        <taxon>Eukaryota</taxon>
        <taxon>Fungi</taxon>
        <taxon>Dikarya</taxon>
        <taxon>Basidiomycota</taxon>
        <taxon>Agaricomycotina</taxon>
        <taxon>Agaricomycetes</taxon>
        <taxon>Agaricomycetidae</taxon>
        <taxon>Agaricales</taxon>
        <taxon>Agaricineae</taxon>
        <taxon>Strophariaceae</taxon>
        <taxon>Galerina</taxon>
    </lineage>
</organism>
<dbReference type="InterPro" id="IPR011600">
    <property type="entry name" value="Pept_C14_caspase"/>
</dbReference>
<dbReference type="PROSITE" id="PS50114">
    <property type="entry name" value="GATA_ZN_FINGER_2"/>
    <property type="match status" value="1"/>
</dbReference>
<dbReference type="OrthoDB" id="10255174at2759"/>
<evidence type="ECO:0000256" key="3">
    <source>
        <dbReference type="PROSITE-ProRule" id="PRU00094"/>
    </source>
</evidence>
<dbReference type="SUPFAM" id="SSF57716">
    <property type="entry name" value="Glucocorticoid receptor-like (DNA-binding domain)"/>
    <property type="match status" value="1"/>
</dbReference>
<feature type="region of interest" description="Disordered" evidence="4">
    <location>
        <begin position="233"/>
        <end position="281"/>
    </location>
</feature>
<keyword evidence="2" id="KW-0788">Thiol protease</keyword>
<dbReference type="Gene3D" id="3.40.50.1460">
    <property type="match status" value="1"/>
</dbReference>
<dbReference type="InterPro" id="IPR000679">
    <property type="entry name" value="Znf_GATA"/>
</dbReference>
<dbReference type="SUPFAM" id="SSF52129">
    <property type="entry name" value="Caspase-like"/>
    <property type="match status" value="1"/>
</dbReference>
<name>A0A067TW54_GALM3</name>
<evidence type="ECO:0000256" key="2">
    <source>
        <dbReference type="ARBA" id="ARBA00022807"/>
    </source>
</evidence>
<evidence type="ECO:0000259" key="5">
    <source>
        <dbReference type="PROSITE" id="PS50114"/>
    </source>
</evidence>
<proteinExistence type="predicted"/>
<dbReference type="GO" id="GO:0006508">
    <property type="term" value="P:proteolysis"/>
    <property type="evidence" value="ECO:0007669"/>
    <property type="project" value="InterPro"/>
</dbReference>
<keyword evidence="2" id="KW-0645">Protease</keyword>
<keyword evidence="3" id="KW-0479">Metal-binding</keyword>
<accession>A0A067TW54</accession>
<gene>
    <name evidence="6" type="ORF">GALMADRAFT_239088</name>
</gene>
<dbReference type="GO" id="GO:0008270">
    <property type="term" value="F:zinc ion binding"/>
    <property type="evidence" value="ECO:0007669"/>
    <property type="project" value="UniProtKB-KW"/>
</dbReference>
<evidence type="ECO:0000313" key="6">
    <source>
        <dbReference type="EMBL" id="KDR83238.1"/>
    </source>
</evidence>
<feature type="region of interest" description="Disordered" evidence="4">
    <location>
        <begin position="1"/>
        <end position="23"/>
    </location>
</feature>
<dbReference type="GO" id="GO:0043565">
    <property type="term" value="F:sequence-specific DNA binding"/>
    <property type="evidence" value="ECO:0007669"/>
    <property type="project" value="InterPro"/>
</dbReference>
<keyword evidence="3" id="KW-0862">Zinc</keyword>
<dbReference type="InterPro" id="IPR013088">
    <property type="entry name" value="Znf_NHR/GATA"/>
</dbReference>
<dbReference type="Pfam" id="PF00656">
    <property type="entry name" value="Peptidase_C14"/>
    <property type="match status" value="1"/>
</dbReference>
<keyword evidence="1" id="KW-0053">Apoptosis</keyword>
<dbReference type="EMBL" id="KL142369">
    <property type="protein sequence ID" value="KDR83238.1"/>
    <property type="molecule type" value="Genomic_DNA"/>
</dbReference>
<dbReference type="Gene3D" id="3.30.50.10">
    <property type="entry name" value="Erythroid Transcription Factor GATA-1, subunit A"/>
    <property type="match status" value="1"/>
</dbReference>
<dbReference type="CDD" id="cd00202">
    <property type="entry name" value="ZnF_GATA"/>
    <property type="match status" value="1"/>
</dbReference>
<dbReference type="SMART" id="SM00401">
    <property type="entry name" value="ZnF_GATA"/>
    <property type="match status" value="1"/>
</dbReference>
<dbReference type="Proteomes" id="UP000027222">
    <property type="component" value="Unassembled WGS sequence"/>
</dbReference>
<dbReference type="GO" id="GO:0006355">
    <property type="term" value="P:regulation of DNA-templated transcription"/>
    <property type="evidence" value="ECO:0007669"/>
    <property type="project" value="InterPro"/>
</dbReference>
<evidence type="ECO:0000313" key="7">
    <source>
        <dbReference type="Proteomes" id="UP000027222"/>
    </source>
</evidence>
<protein>
    <recommendedName>
        <fullName evidence="5">GATA-type domain-containing protein</fullName>
    </recommendedName>
</protein>
<dbReference type="HOGENOM" id="CLU_317130_0_0_1"/>
<dbReference type="InterPro" id="IPR029030">
    <property type="entry name" value="Caspase-like_dom_sf"/>
</dbReference>